<comment type="catalytic activity">
    <reaction evidence="3">
        <text>2 GTP = 3',3'-c-di-GMP + 2 diphosphate</text>
        <dbReference type="Rhea" id="RHEA:24898"/>
        <dbReference type="ChEBI" id="CHEBI:33019"/>
        <dbReference type="ChEBI" id="CHEBI:37565"/>
        <dbReference type="ChEBI" id="CHEBI:58805"/>
        <dbReference type="EC" id="2.7.7.65"/>
    </reaction>
</comment>
<dbReference type="FunFam" id="3.30.70.270:FF:000001">
    <property type="entry name" value="Diguanylate cyclase domain protein"/>
    <property type="match status" value="1"/>
</dbReference>
<evidence type="ECO:0000313" key="6">
    <source>
        <dbReference type="EMBL" id="OBS10170.1"/>
    </source>
</evidence>
<dbReference type="Pfam" id="PF00990">
    <property type="entry name" value="GGDEF"/>
    <property type="match status" value="1"/>
</dbReference>
<dbReference type="PANTHER" id="PTHR45138:SF9">
    <property type="entry name" value="DIGUANYLATE CYCLASE DGCM-RELATED"/>
    <property type="match status" value="1"/>
</dbReference>
<evidence type="ECO:0000259" key="5">
    <source>
        <dbReference type="PROSITE" id="PS50887"/>
    </source>
</evidence>
<dbReference type="SUPFAM" id="SSF55073">
    <property type="entry name" value="Nucleotide cyclase"/>
    <property type="match status" value="1"/>
</dbReference>
<dbReference type="InterPro" id="IPR043128">
    <property type="entry name" value="Rev_trsase/Diguanyl_cyclase"/>
</dbReference>
<name>A0A1A6C6J8_9GAMM</name>
<gene>
    <name evidence="6" type="ORF">Thpro_021220</name>
</gene>
<dbReference type="GO" id="GO:0052621">
    <property type="term" value="F:diguanylate cyclase activity"/>
    <property type="evidence" value="ECO:0007669"/>
    <property type="project" value="UniProtKB-EC"/>
</dbReference>
<keyword evidence="7" id="KW-1185">Reference proteome</keyword>
<dbReference type="PANTHER" id="PTHR45138">
    <property type="entry name" value="REGULATORY COMPONENTS OF SENSORY TRANSDUCTION SYSTEM"/>
    <property type="match status" value="1"/>
</dbReference>
<dbReference type="PROSITE" id="PS50887">
    <property type="entry name" value="GGDEF"/>
    <property type="match status" value="1"/>
</dbReference>
<comment type="caution">
    <text evidence="6">The sequence shown here is derived from an EMBL/GenBank/DDBJ whole genome shotgun (WGS) entry which is preliminary data.</text>
</comment>
<keyword evidence="4" id="KW-0175">Coiled coil</keyword>
<dbReference type="EC" id="2.7.7.65" evidence="2"/>
<protein>
    <recommendedName>
        <fullName evidence="2">diguanylate cyclase</fullName>
        <ecNumber evidence="2">2.7.7.65</ecNumber>
    </recommendedName>
</protein>
<dbReference type="NCBIfam" id="TIGR00254">
    <property type="entry name" value="GGDEF"/>
    <property type="match status" value="1"/>
</dbReference>
<dbReference type="InterPro" id="IPR029787">
    <property type="entry name" value="Nucleotide_cyclase"/>
</dbReference>
<feature type="domain" description="GGDEF" evidence="5">
    <location>
        <begin position="184"/>
        <end position="304"/>
    </location>
</feature>
<dbReference type="GO" id="GO:0043709">
    <property type="term" value="P:cell adhesion involved in single-species biofilm formation"/>
    <property type="evidence" value="ECO:0007669"/>
    <property type="project" value="TreeGrafter"/>
</dbReference>
<organism evidence="6 7">
    <name type="scientific">Acidihalobacter prosperus</name>
    <dbReference type="NCBI Taxonomy" id="160660"/>
    <lineage>
        <taxon>Bacteria</taxon>
        <taxon>Pseudomonadati</taxon>
        <taxon>Pseudomonadota</taxon>
        <taxon>Gammaproteobacteria</taxon>
        <taxon>Chromatiales</taxon>
        <taxon>Ectothiorhodospiraceae</taxon>
        <taxon>Acidihalobacter</taxon>
    </lineage>
</organism>
<sequence>MTALLRLAIVAESDRYRFARFVFEAVEAFGASAFSSASILVNLMPRLREDYRHVGARLEISLLVIEATLYCEWNGKRVSICRLDPVPDTQQLKILSEQLRLASESTDPDLLVRRNRQIEMELEHAKVRAAAEFAELEARLESKKAELQASLRAAATDSLTGLYNRGAYDDRLMEAVTRCARQQEPLCLIMLDLDYFKQINDENGHQYGDEYLKRMAQVMREHVRSHVDIPCRMGGDEFAIMVFAGVETARRIAESILTGMLGRVSIGIACLLPSDSHESLIGRADAALYEAKRQGRGRVCVAVSEHAE</sequence>
<evidence type="ECO:0000256" key="3">
    <source>
        <dbReference type="ARBA" id="ARBA00034247"/>
    </source>
</evidence>
<dbReference type="OrthoDB" id="9812260at2"/>
<dbReference type="GO" id="GO:0005886">
    <property type="term" value="C:plasma membrane"/>
    <property type="evidence" value="ECO:0007669"/>
    <property type="project" value="TreeGrafter"/>
</dbReference>
<dbReference type="InterPro" id="IPR050469">
    <property type="entry name" value="Diguanylate_Cyclase"/>
</dbReference>
<evidence type="ECO:0000256" key="4">
    <source>
        <dbReference type="SAM" id="Coils"/>
    </source>
</evidence>
<evidence type="ECO:0000256" key="1">
    <source>
        <dbReference type="ARBA" id="ARBA00001946"/>
    </source>
</evidence>
<dbReference type="CDD" id="cd01949">
    <property type="entry name" value="GGDEF"/>
    <property type="match status" value="1"/>
</dbReference>
<accession>A0A1A6C6J8</accession>
<dbReference type="Gene3D" id="3.30.70.270">
    <property type="match status" value="1"/>
</dbReference>
<feature type="coiled-coil region" evidence="4">
    <location>
        <begin position="126"/>
        <end position="157"/>
    </location>
</feature>
<evidence type="ECO:0000313" key="7">
    <source>
        <dbReference type="Proteomes" id="UP000029273"/>
    </source>
</evidence>
<dbReference type="SMART" id="SM00267">
    <property type="entry name" value="GGDEF"/>
    <property type="match status" value="1"/>
</dbReference>
<reference evidence="6 7" key="1">
    <citation type="journal article" date="2014" name="Genome Announc.">
        <title>Draft Genome Sequence of the Iron-Oxidizing, Acidophilic, and Halotolerant 'Thiobacillus prosperus' Type Strain DSM 5130.</title>
        <authorList>
            <person name="Ossandon F.J."/>
            <person name="Cardenas J.P."/>
            <person name="Corbett M."/>
            <person name="Quatrini R."/>
            <person name="Holmes D.S."/>
            <person name="Watkin E."/>
        </authorList>
    </citation>
    <scope>NUCLEOTIDE SEQUENCE [LARGE SCALE GENOMIC DNA]</scope>
    <source>
        <strain evidence="6 7">DSM 5130</strain>
    </source>
</reference>
<proteinExistence type="predicted"/>
<evidence type="ECO:0000256" key="2">
    <source>
        <dbReference type="ARBA" id="ARBA00012528"/>
    </source>
</evidence>
<dbReference type="EMBL" id="JQSG02000002">
    <property type="protein sequence ID" value="OBS10170.1"/>
    <property type="molecule type" value="Genomic_DNA"/>
</dbReference>
<dbReference type="GO" id="GO:1902201">
    <property type="term" value="P:negative regulation of bacterial-type flagellum-dependent cell motility"/>
    <property type="evidence" value="ECO:0007669"/>
    <property type="project" value="TreeGrafter"/>
</dbReference>
<comment type="cofactor">
    <cofactor evidence="1">
        <name>Mg(2+)</name>
        <dbReference type="ChEBI" id="CHEBI:18420"/>
    </cofactor>
</comment>
<dbReference type="RefSeq" id="WP_065089360.1">
    <property type="nucleotide sequence ID" value="NZ_JQSG02000002.1"/>
</dbReference>
<dbReference type="InterPro" id="IPR000160">
    <property type="entry name" value="GGDEF_dom"/>
</dbReference>
<dbReference type="Proteomes" id="UP000029273">
    <property type="component" value="Unassembled WGS sequence"/>
</dbReference>
<dbReference type="AlphaFoldDB" id="A0A1A6C6J8"/>